<evidence type="ECO:0000259" key="1">
    <source>
        <dbReference type="Pfam" id="PF08486"/>
    </source>
</evidence>
<dbReference type="PANTHER" id="PTHR30032:SF4">
    <property type="entry name" value="AMIDASE ENHANCER"/>
    <property type="match status" value="1"/>
</dbReference>
<sequence>MKKTATLALGGVLTCGVGLGLFVKPQQAVSQSQNNPELQIGIVQRFGTQPDDTITLQAQPGDRLSVKVLMGDGQTQTLTTDNLKLEINMQKLPEPKLREKVVLSTHRSFESAEDSANYWRSRGIPVEVAQPEFWQVWAKRDVYKDRVVRKLLLQTAQQQGSQTAFLDSETVTEQPRPSFTLNGFRYTRDRVEISSEQGVIQVNANVRGDTTRRLYAGSLRLQPNAYGTFTLVNQVPTETYLRGVVPYEIGTRAAAPALEVQAILARTYALRNLRRFAIDNYQLCATTQCQVYYGLNGAASSTDRAIAKTRSLVLTYKDELVDAVYSSSTGGITAPFNDVWHGPNRPYLRAVVDSVRNTWDLSRNSLADEANFRRFIQQRQGFNEDRQSNYFRWRQESSLSDLNRELRQYLSAKKHPLADFQTIQRLDVTKRSPAGRVLQLTVKTDKGQVNIEKDEIRIAFDAPNSTLFYVEPVFQSDRKSLKGVAFVGGGLGHGVGLSQTGTYHLSNIGWSSDRILQFYYPGTQLQPLDGSITLWREPTAQ</sequence>
<dbReference type="InterPro" id="IPR013486">
    <property type="entry name" value="SpoIID/LytB"/>
</dbReference>
<organism evidence="2">
    <name type="scientific">Oscillatoriales cyanobacterium SpSt-418</name>
    <dbReference type="NCBI Taxonomy" id="2282169"/>
    <lineage>
        <taxon>Bacteria</taxon>
        <taxon>Bacillati</taxon>
        <taxon>Cyanobacteriota</taxon>
        <taxon>Cyanophyceae</taxon>
        <taxon>Oscillatoriophycideae</taxon>
        <taxon>Oscillatoriales</taxon>
    </lineage>
</organism>
<reference evidence="2" key="1">
    <citation type="journal article" date="2020" name="mSystems">
        <title>Genome- and Community-Level Interaction Insights into Carbon Utilization and Element Cycling Functions of Hydrothermarchaeota in Hydrothermal Sediment.</title>
        <authorList>
            <person name="Zhou Z."/>
            <person name="Liu Y."/>
            <person name="Xu W."/>
            <person name="Pan J."/>
            <person name="Luo Z.H."/>
            <person name="Li M."/>
        </authorList>
    </citation>
    <scope>NUCLEOTIDE SEQUENCE [LARGE SCALE GENOMIC DNA]</scope>
    <source>
        <strain evidence="2">SpSt-418</strain>
    </source>
</reference>
<dbReference type="AlphaFoldDB" id="A0A7C3KI07"/>
<evidence type="ECO:0000313" key="2">
    <source>
        <dbReference type="EMBL" id="HFN00369.1"/>
    </source>
</evidence>
<feature type="domain" description="Sporulation stage II protein D amidase enhancer LytB N-terminal" evidence="1">
    <location>
        <begin position="227"/>
        <end position="316"/>
    </location>
</feature>
<dbReference type="EMBL" id="DSRU01000321">
    <property type="protein sequence ID" value="HFN00369.1"/>
    <property type="molecule type" value="Genomic_DNA"/>
</dbReference>
<dbReference type="InterPro" id="IPR013693">
    <property type="entry name" value="SpoIID/LytB_N"/>
</dbReference>
<gene>
    <name evidence="2" type="ORF">ENR64_22010</name>
</gene>
<proteinExistence type="predicted"/>
<accession>A0A7C3KI07</accession>
<dbReference type="PANTHER" id="PTHR30032">
    <property type="entry name" value="N-ACETYLMURAMOYL-L-ALANINE AMIDASE-RELATED"/>
    <property type="match status" value="1"/>
</dbReference>
<dbReference type="NCBIfam" id="TIGR02669">
    <property type="entry name" value="SpoIID_LytB"/>
    <property type="match status" value="1"/>
</dbReference>
<name>A0A7C3KI07_9CYAN</name>
<dbReference type="InterPro" id="IPR051922">
    <property type="entry name" value="Bact_Sporulation_Assoc"/>
</dbReference>
<dbReference type="Pfam" id="PF08486">
    <property type="entry name" value="SpoIID"/>
    <property type="match status" value="1"/>
</dbReference>
<dbReference type="GO" id="GO:0030288">
    <property type="term" value="C:outer membrane-bounded periplasmic space"/>
    <property type="evidence" value="ECO:0007669"/>
    <property type="project" value="TreeGrafter"/>
</dbReference>
<dbReference type="GO" id="GO:0030435">
    <property type="term" value="P:sporulation resulting in formation of a cellular spore"/>
    <property type="evidence" value="ECO:0007669"/>
    <property type="project" value="InterPro"/>
</dbReference>
<comment type="caution">
    <text evidence="2">The sequence shown here is derived from an EMBL/GenBank/DDBJ whole genome shotgun (WGS) entry which is preliminary data.</text>
</comment>
<protein>
    <submittedName>
        <fullName evidence="2">SpoIID/LytB domain-containing protein</fullName>
    </submittedName>
</protein>